<evidence type="ECO:0000313" key="4">
    <source>
        <dbReference type="EMBL" id="KAF2234038.1"/>
    </source>
</evidence>
<keyword evidence="5" id="KW-1185">Reference proteome</keyword>
<organism evidence="4 5">
    <name type="scientific">Viridothelium virens</name>
    <name type="common">Speckled blister lichen</name>
    <name type="synonym">Trypethelium virens</name>
    <dbReference type="NCBI Taxonomy" id="1048519"/>
    <lineage>
        <taxon>Eukaryota</taxon>
        <taxon>Fungi</taxon>
        <taxon>Dikarya</taxon>
        <taxon>Ascomycota</taxon>
        <taxon>Pezizomycotina</taxon>
        <taxon>Dothideomycetes</taxon>
        <taxon>Dothideomycetes incertae sedis</taxon>
        <taxon>Trypetheliales</taxon>
        <taxon>Trypetheliaceae</taxon>
        <taxon>Viridothelium</taxon>
    </lineage>
</organism>
<evidence type="ECO:0000256" key="2">
    <source>
        <dbReference type="ARBA" id="ARBA00022737"/>
    </source>
</evidence>
<name>A0A6A6H855_VIRVR</name>
<proteinExistence type="predicted"/>
<dbReference type="InterPro" id="IPR036322">
    <property type="entry name" value="WD40_repeat_dom_sf"/>
</dbReference>
<evidence type="ECO:0000256" key="1">
    <source>
        <dbReference type="ARBA" id="ARBA00022574"/>
    </source>
</evidence>
<dbReference type="EMBL" id="ML991801">
    <property type="protein sequence ID" value="KAF2234038.1"/>
    <property type="molecule type" value="Genomic_DNA"/>
</dbReference>
<dbReference type="InterPro" id="IPR052415">
    <property type="entry name" value="Diphthine_MTase"/>
</dbReference>
<keyword evidence="2" id="KW-0677">Repeat</keyword>
<gene>
    <name evidence="4" type="ORF">EV356DRAFT_533099</name>
</gene>
<dbReference type="GO" id="GO:0017183">
    <property type="term" value="P:protein histidyl modification to diphthamide"/>
    <property type="evidence" value="ECO:0007669"/>
    <property type="project" value="TreeGrafter"/>
</dbReference>
<dbReference type="OrthoDB" id="1930760at2759"/>
<dbReference type="GO" id="GO:0061685">
    <property type="term" value="F:diphthine methylesterase activity"/>
    <property type="evidence" value="ECO:0007669"/>
    <property type="project" value="TreeGrafter"/>
</dbReference>
<dbReference type="PANTHER" id="PTHR46042:SF1">
    <property type="entry name" value="DIPHTHINE METHYLTRANSFERASE"/>
    <property type="match status" value="1"/>
</dbReference>
<dbReference type="SUPFAM" id="SSF50978">
    <property type="entry name" value="WD40 repeat-like"/>
    <property type="match status" value="1"/>
</dbReference>
<evidence type="ECO:0000313" key="5">
    <source>
        <dbReference type="Proteomes" id="UP000800092"/>
    </source>
</evidence>
<dbReference type="Proteomes" id="UP000800092">
    <property type="component" value="Unassembled WGS sequence"/>
</dbReference>
<sequence>MRIQTLDLEPSCVAFAPDDTDHFVVGTYHLNSKTEKSDNSNAQDTPSLPQSRSGSLILYRLQGENLITQQTIKTDNGILDIAFSPSDYLDTGDTTTGIAAPSHRNLAVALSGGQIVFIQLECSPQAHWSSGCRLTNIENHQPFHESVLVLDIVWHPKRKGDLAVTLSTGEVVLCSLRRGESNTHIQTTQLFSHSLEAWTLSFSIDGRSLYSGGDDCVFACHDSEGADHAALWKDRRIHGAGVTAILPILSDFSDQNDHYKEALLTGSYDDHIRVLATPTGSGKRVTVLAELNLGGGVWRLTFIQAPSSLDSKSPGSLSLHWTILASCMYAGVRVVEVTKQGADWDIRIVARFEEHKSMNYGSDVRPRSAGDGPAHEIVSTSFYDRLLCLWQFAQGTHQECTE</sequence>
<reference evidence="4" key="1">
    <citation type="journal article" date="2020" name="Stud. Mycol.">
        <title>101 Dothideomycetes genomes: a test case for predicting lifestyles and emergence of pathogens.</title>
        <authorList>
            <person name="Haridas S."/>
            <person name="Albert R."/>
            <person name="Binder M."/>
            <person name="Bloem J."/>
            <person name="Labutti K."/>
            <person name="Salamov A."/>
            <person name="Andreopoulos B."/>
            <person name="Baker S."/>
            <person name="Barry K."/>
            <person name="Bills G."/>
            <person name="Bluhm B."/>
            <person name="Cannon C."/>
            <person name="Castanera R."/>
            <person name="Culley D."/>
            <person name="Daum C."/>
            <person name="Ezra D."/>
            <person name="Gonzalez J."/>
            <person name="Henrissat B."/>
            <person name="Kuo A."/>
            <person name="Liang C."/>
            <person name="Lipzen A."/>
            <person name="Lutzoni F."/>
            <person name="Magnuson J."/>
            <person name="Mondo S."/>
            <person name="Nolan M."/>
            <person name="Ohm R."/>
            <person name="Pangilinan J."/>
            <person name="Park H.-J."/>
            <person name="Ramirez L."/>
            <person name="Alfaro M."/>
            <person name="Sun H."/>
            <person name="Tritt A."/>
            <person name="Yoshinaga Y."/>
            <person name="Zwiers L.-H."/>
            <person name="Turgeon B."/>
            <person name="Goodwin S."/>
            <person name="Spatafora J."/>
            <person name="Crous P."/>
            <person name="Grigoriev I."/>
        </authorList>
    </citation>
    <scope>NUCLEOTIDE SEQUENCE</scope>
    <source>
        <strain evidence="4">Tuck. ex Michener</strain>
    </source>
</reference>
<evidence type="ECO:0000256" key="3">
    <source>
        <dbReference type="ARBA" id="ARBA00043952"/>
    </source>
</evidence>
<dbReference type="AlphaFoldDB" id="A0A6A6H855"/>
<dbReference type="GO" id="GO:0005737">
    <property type="term" value="C:cytoplasm"/>
    <property type="evidence" value="ECO:0007669"/>
    <property type="project" value="TreeGrafter"/>
</dbReference>
<keyword evidence="1" id="KW-0853">WD repeat</keyword>
<protein>
    <submittedName>
        <fullName evidence="4">WD40 repeat-like protein</fullName>
    </submittedName>
</protein>
<dbReference type="Gene3D" id="2.130.10.10">
    <property type="entry name" value="YVTN repeat-like/Quinoprotein amine dehydrogenase"/>
    <property type="match status" value="1"/>
</dbReference>
<dbReference type="PANTHER" id="PTHR46042">
    <property type="entry name" value="DIPHTHINE METHYLTRANSFERASE"/>
    <property type="match status" value="1"/>
</dbReference>
<comment type="pathway">
    <text evidence="3">Protein modification.</text>
</comment>
<accession>A0A6A6H855</accession>
<dbReference type="InterPro" id="IPR015943">
    <property type="entry name" value="WD40/YVTN_repeat-like_dom_sf"/>
</dbReference>